<sequence>MNRPGVVAWYTDCVIPKYRNTEYETHTTEKAGCS</sequence>
<dbReference type="AlphaFoldDB" id="A0A0A9A5W3"/>
<evidence type="ECO:0000313" key="1">
    <source>
        <dbReference type="EMBL" id="JAD45323.1"/>
    </source>
</evidence>
<proteinExistence type="predicted"/>
<organism evidence="1">
    <name type="scientific">Arundo donax</name>
    <name type="common">Giant reed</name>
    <name type="synonym">Donax arundinaceus</name>
    <dbReference type="NCBI Taxonomy" id="35708"/>
    <lineage>
        <taxon>Eukaryota</taxon>
        <taxon>Viridiplantae</taxon>
        <taxon>Streptophyta</taxon>
        <taxon>Embryophyta</taxon>
        <taxon>Tracheophyta</taxon>
        <taxon>Spermatophyta</taxon>
        <taxon>Magnoliopsida</taxon>
        <taxon>Liliopsida</taxon>
        <taxon>Poales</taxon>
        <taxon>Poaceae</taxon>
        <taxon>PACMAD clade</taxon>
        <taxon>Arundinoideae</taxon>
        <taxon>Arundineae</taxon>
        <taxon>Arundo</taxon>
    </lineage>
</organism>
<reference evidence="1" key="2">
    <citation type="journal article" date="2015" name="Data Brief">
        <title>Shoot transcriptome of the giant reed, Arundo donax.</title>
        <authorList>
            <person name="Barrero R.A."/>
            <person name="Guerrero F.D."/>
            <person name="Moolhuijzen P."/>
            <person name="Goolsby J.A."/>
            <person name="Tidwell J."/>
            <person name="Bellgard S.E."/>
            <person name="Bellgard M.I."/>
        </authorList>
    </citation>
    <scope>NUCLEOTIDE SEQUENCE</scope>
    <source>
        <tissue evidence="1">Shoot tissue taken approximately 20 cm above the soil surface</tissue>
    </source>
</reference>
<dbReference type="EMBL" id="GBRH01252572">
    <property type="protein sequence ID" value="JAD45323.1"/>
    <property type="molecule type" value="Transcribed_RNA"/>
</dbReference>
<name>A0A0A9A5W3_ARUDO</name>
<accession>A0A0A9A5W3</accession>
<reference evidence="1" key="1">
    <citation type="submission" date="2014-09" db="EMBL/GenBank/DDBJ databases">
        <authorList>
            <person name="Magalhaes I.L.F."/>
            <person name="Oliveira U."/>
            <person name="Santos F.R."/>
            <person name="Vidigal T.H.D.A."/>
            <person name="Brescovit A.D."/>
            <person name="Santos A.J."/>
        </authorList>
    </citation>
    <scope>NUCLEOTIDE SEQUENCE</scope>
    <source>
        <tissue evidence="1">Shoot tissue taken approximately 20 cm above the soil surface</tissue>
    </source>
</reference>
<protein>
    <submittedName>
        <fullName evidence="1">Uncharacterized protein</fullName>
    </submittedName>
</protein>